<gene>
    <name evidence="2" type="ORF">SAMN05216559_0793</name>
</gene>
<proteinExistence type="predicted"/>
<keyword evidence="1" id="KW-0472">Membrane</keyword>
<keyword evidence="1" id="KW-1133">Transmembrane helix</keyword>
<organism evidence="2 3">
    <name type="scientific">Halomicrobium zhouii</name>
    <dbReference type="NCBI Taxonomy" id="767519"/>
    <lineage>
        <taxon>Archaea</taxon>
        <taxon>Methanobacteriati</taxon>
        <taxon>Methanobacteriota</taxon>
        <taxon>Stenosarchaea group</taxon>
        <taxon>Halobacteria</taxon>
        <taxon>Halobacteriales</taxon>
        <taxon>Haloarculaceae</taxon>
        <taxon>Halomicrobium</taxon>
    </lineage>
</organism>
<feature type="transmembrane region" description="Helical" evidence="1">
    <location>
        <begin position="46"/>
        <end position="70"/>
    </location>
</feature>
<evidence type="ECO:0000256" key="1">
    <source>
        <dbReference type="SAM" id="Phobius"/>
    </source>
</evidence>
<keyword evidence="3" id="KW-1185">Reference proteome</keyword>
<evidence type="ECO:0000313" key="2">
    <source>
        <dbReference type="EMBL" id="SFR90459.1"/>
    </source>
</evidence>
<name>A0A1I6KGV1_9EURY</name>
<sequence length="137" mass="14472">MLGIPFDIVYLTFVPGLVTVSVAVTGFLAWYVAVNTPELVTVRQGAIVGALVGFFSHFTNGLLNVVWAVLIQIHLFVELNIEPGADGVALTELMDLDAALTQGLFVTIMGLLFAGVVSTPLAAVAGAGTAWLQDKWL</sequence>
<accession>A0A1I6KGV1</accession>
<feature type="transmembrane region" description="Helical" evidence="1">
    <location>
        <begin position="104"/>
        <end position="132"/>
    </location>
</feature>
<feature type="transmembrane region" description="Helical" evidence="1">
    <location>
        <begin position="12"/>
        <end position="34"/>
    </location>
</feature>
<dbReference type="AlphaFoldDB" id="A0A1I6KGV1"/>
<dbReference type="Proteomes" id="UP000199062">
    <property type="component" value="Unassembled WGS sequence"/>
</dbReference>
<reference evidence="2 3" key="1">
    <citation type="submission" date="2016-10" db="EMBL/GenBank/DDBJ databases">
        <authorList>
            <person name="de Groot N.N."/>
        </authorList>
    </citation>
    <scope>NUCLEOTIDE SEQUENCE [LARGE SCALE GENOMIC DNA]</scope>
    <source>
        <strain evidence="2 3">CGMCC 1.10457</strain>
    </source>
</reference>
<evidence type="ECO:0000313" key="3">
    <source>
        <dbReference type="Proteomes" id="UP000199062"/>
    </source>
</evidence>
<protein>
    <submittedName>
        <fullName evidence="2">Uncharacterized protein</fullName>
    </submittedName>
</protein>
<dbReference type="EMBL" id="FOZK01000001">
    <property type="protein sequence ID" value="SFR90459.1"/>
    <property type="molecule type" value="Genomic_DNA"/>
</dbReference>
<keyword evidence="1" id="KW-0812">Transmembrane</keyword>